<dbReference type="PANTHER" id="PTHR33490">
    <property type="entry name" value="BLR5614 PROTEIN-RELATED"/>
    <property type="match status" value="1"/>
</dbReference>
<evidence type="ECO:0000313" key="2">
    <source>
        <dbReference type="EMBL" id="PVA08760.1"/>
    </source>
</evidence>
<feature type="domain" description="Transglutaminase-like" evidence="1">
    <location>
        <begin position="63"/>
        <end position="137"/>
    </location>
</feature>
<dbReference type="OrthoDB" id="5438043at2"/>
<accession>A0A2T7G2Y6</accession>
<protein>
    <submittedName>
        <fullName evidence="2">Transglutaminase</fullName>
    </submittedName>
</protein>
<keyword evidence="3" id="KW-1185">Reference proteome</keyword>
<dbReference type="InterPro" id="IPR038765">
    <property type="entry name" value="Papain-like_cys_pep_sf"/>
</dbReference>
<dbReference type="InterPro" id="IPR002931">
    <property type="entry name" value="Transglutaminase-like"/>
</dbReference>
<sequence>MPDAELRPTRLLDFRMVAIAELIANRGWRDLSEHDRIGAAYNFVRNEIAFGYNSADDISASAVLRDGYGQCNTKGTLLMALLRALDIPCRLHGFTIHKSLQRGIVPEIVYPLAPESILHSWVKVWHRGRWINLEGFILDDAILSVLQDSFADESDSLCGYGIGTNRLSSPSVEWRGTDTYIQETGINANLGLFETPDDFFRQHQQSLGRLKGPLYRYLIRHWMNTRVRRIRSGIVPVIPFDEANPAHLVRKGQVGSL</sequence>
<dbReference type="EMBL" id="QCYH01000018">
    <property type="protein sequence ID" value="PVA08760.1"/>
    <property type="molecule type" value="Genomic_DNA"/>
</dbReference>
<reference evidence="2 3" key="1">
    <citation type="submission" date="2018-04" db="EMBL/GenBank/DDBJ databases">
        <title>Pelagivirga bohaiensis gen. nov., sp. nov., a bacterium isolated from the Bohai Sea.</title>
        <authorList>
            <person name="Ji X."/>
        </authorList>
    </citation>
    <scope>NUCLEOTIDE SEQUENCE [LARGE SCALE GENOMIC DNA]</scope>
    <source>
        <strain evidence="2 3">BH-SD19</strain>
    </source>
</reference>
<dbReference type="AlphaFoldDB" id="A0A2T7G2Y6"/>
<dbReference type="SUPFAM" id="SSF54001">
    <property type="entry name" value="Cysteine proteinases"/>
    <property type="match status" value="1"/>
</dbReference>
<gene>
    <name evidence="2" type="ORF">DC366_17450</name>
</gene>
<dbReference type="Pfam" id="PF01841">
    <property type="entry name" value="Transglut_core"/>
    <property type="match status" value="1"/>
</dbReference>
<dbReference type="Proteomes" id="UP000244446">
    <property type="component" value="Unassembled WGS sequence"/>
</dbReference>
<name>A0A2T7G2Y6_9RHOB</name>
<proteinExistence type="predicted"/>
<evidence type="ECO:0000259" key="1">
    <source>
        <dbReference type="SMART" id="SM00460"/>
    </source>
</evidence>
<evidence type="ECO:0000313" key="3">
    <source>
        <dbReference type="Proteomes" id="UP000244446"/>
    </source>
</evidence>
<dbReference type="Gene3D" id="3.10.620.30">
    <property type="match status" value="1"/>
</dbReference>
<organism evidence="2 3">
    <name type="scientific">Pelagivirga sediminicola</name>
    <dbReference type="NCBI Taxonomy" id="2170575"/>
    <lineage>
        <taxon>Bacteria</taxon>
        <taxon>Pseudomonadati</taxon>
        <taxon>Pseudomonadota</taxon>
        <taxon>Alphaproteobacteria</taxon>
        <taxon>Rhodobacterales</taxon>
        <taxon>Paracoccaceae</taxon>
        <taxon>Pelagivirga</taxon>
    </lineage>
</organism>
<dbReference type="SMART" id="SM00460">
    <property type="entry name" value="TGc"/>
    <property type="match status" value="1"/>
</dbReference>
<comment type="caution">
    <text evidence="2">The sequence shown here is derived from an EMBL/GenBank/DDBJ whole genome shotgun (WGS) entry which is preliminary data.</text>
</comment>